<keyword evidence="3" id="KW-1185">Reference proteome</keyword>
<dbReference type="SUPFAM" id="SSF51735">
    <property type="entry name" value="NAD(P)-binding Rossmann-fold domains"/>
    <property type="match status" value="1"/>
</dbReference>
<dbReference type="Proteomes" id="UP001596056">
    <property type="component" value="Unassembled WGS sequence"/>
</dbReference>
<dbReference type="RefSeq" id="WP_209839405.1">
    <property type="nucleotide sequence ID" value="NZ_JAGGJP010000005.1"/>
</dbReference>
<accession>A0ABW0SEW7</accession>
<feature type="domain" description="CoA-binding" evidence="1">
    <location>
        <begin position="13"/>
        <end position="109"/>
    </location>
</feature>
<dbReference type="InterPro" id="IPR003781">
    <property type="entry name" value="CoA-bd"/>
</dbReference>
<dbReference type="PANTHER" id="PTHR33303:SF2">
    <property type="entry name" value="COA-BINDING DOMAIN-CONTAINING PROTEIN"/>
    <property type="match status" value="1"/>
</dbReference>
<dbReference type="SMART" id="SM00881">
    <property type="entry name" value="CoA_binding"/>
    <property type="match status" value="1"/>
</dbReference>
<gene>
    <name evidence="2" type="ORF">ACFPOC_13135</name>
</gene>
<evidence type="ECO:0000313" key="2">
    <source>
        <dbReference type="EMBL" id="MFC5567350.1"/>
    </source>
</evidence>
<dbReference type="Gene3D" id="3.40.50.720">
    <property type="entry name" value="NAD(P)-binding Rossmann-like Domain"/>
    <property type="match status" value="1"/>
</dbReference>
<dbReference type="EMBL" id="JBHSNA010000013">
    <property type="protein sequence ID" value="MFC5567350.1"/>
    <property type="molecule type" value="Genomic_DNA"/>
</dbReference>
<comment type="caution">
    <text evidence="2">The sequence shown here is derived from an EMBL/GenBank/DDBJ whole genome shotgun (WGS) entry which is preliminary data.</text>
</comment>
<evidence type="ECO:0000259" key="1">
    <source>
        <dbReference type="SMART" id="SM00881"/>
    </source>
</evidence>
<dbReference type="Pfam" id="PF13380">
    <property type="entry name" value="CoA_binding_2"/>
    <property type="match status" value="1"/>
</dbReference>
<name>A0ABW0SEW7_9RHOB</name>
<dbReference type="InterPro" id="IPR036291">
    <property type="entry name" value="NAD(P)-bd_dom_sf"/>
</dbReference>
<reference evidence="3" key="1">
    <citation type="journal article" date="2019" name="Int. J. Syst. Evol. Microbiol.">
        <title>The Global Catalogue of Microorganisms (GCM) 10K type strain sequencing project: providing services to taxonomists for standard genome sequencing and annotation.</title>
        <authorList>
            <consortium name="The Broad Institute Genomics Platform"/>
            <consortium name="The Broad Institute Genome Sequencing Center for Infectious Disease"/>
            <person name="Wu L."/>
            <person name="Ma J."/>
        </authorList>
    </citation>
    <scope>NUCLEOTIDE SEQUENCE [LARGE SCALE GENOMIC DNA]</scope>
    <source>
        <strain evidence="3">KACC 11588</strain>
    </source>
</reference>
<proteinExistence type="predicted"/>
<evidence type="ECO:0000313" key="3">
    <source>
        <dbReference type="Proteomes" id="UP001596056"/>
    </source>
</evidence>
<protein>
    <submittedName>
        <fullName evidence="2">CoA-binding protein</fullName>
    </submittedName>
</protein>
<dbReference type="PANTHER" id="PTHR33303">
    <property type="entry name" value="CYTOPLASMIC PROTEIN-RELATED"/>
    <property type="match status" value="1"/>
</dbReference>
<sequence length="143" mass="15469">MAHATDDLVRDVLSRVRTIAVVGFSANPSRPSHGVARYLQSRGYRVIPVNPGLAGQEFLGEKVRGSLAEIREPVDMIDVFRRSEEVAGVTDQALALSPRPFAIWTQLGVRDDAAAGRAEGMGVKVVQDRCPAIEIPRLGLLPV</sequence>
<organism evidence="2 3">
    <name type="scientific">Rubellimicrobium aerolatum</name>
    <dbReference type="NCBI Taxonomy" id="490979"/>
    <lineage>
        <taxon>Bacteria</taxon>
        <taxon>Pseudomonadati</taxon>
        <taxon>Pseudomonadota</taxon>
        <taxon>Alphaproteobacteria</taxon>
        <taxon>Rhodobacterales</taxon>
        <taxon>Roseobacteraceae</taxon>
        <taxon>Rubellimicrobium</taxon>
    </lineage>
</organism>